<dbReference type="Gene3D" id="2.60.120.560">
    <property type="entry name" value="Exo-inulinase, domain 1"/>
    <property type="match status" value="1"/>
</dbReference>
<feature type="signal peptide" evidence="1">
    <location>
        <begin position="1"/>
        <end position="19"/>
    </location>
</feature>
<feature type="domain" description="3-keto-alpha-glucoside-1,2-lyase/3-keto-2-hydroxy-glucal hydratase" evidence="2">
    <location>
        <begin position="30"/>
        <end position="235"/>
    </location>
</feature>
<dbReference type="EMBL" id="JAFMYU010000015">
    <property type="protein sequence ID" value="MBO0932840.1"/>
    <property type="molecule type" value="Genomic_DNA"/>
</dbReference>
<evidence type="ECO:0000259" key="2">
    <source>
        <dbReference type="Pfam" id="PF06439"/>
    </source>
</evidence>
<organism evidence="3 4">
    <name type="scientific">Fibrella aquatilis</name>
    <dbReference type="NCBI Taxonomy" id="2817059"/>
    <lineage>
        <taxon>Bacteria</taxon>
        <taxon>Pseudomonadati</taxon>
        <taxon>Bacteroidota</taxon>
        <taxon>Cytophagia</taxon>
        <taxon>Cytophagales</taxon>
        <taxon>Spirosomataceae</taxon>
        <taxon>Fibrella</taxon>
    </lineage>
</organism>
<dbReference type="GO" id="GO:0016787">
    <property type="term" value="F:hydrolase activity"/>
    <property type="evidence" value="ECO:0007669"/>
    <property type="project" value="InterPro"/>
</dbReference>
<dbReference type="AlphaFoldDB" id="A0A939G8C0"/>
<evidence type="ECO:0000256" key="1">
    <source>
        <dbReference type="SAM" id="SignalP"/>
    </source>
</evidence>
<name>A0A939G8C0_9BACT</name>
<feature type="chain" id="PRO_5037910860" evidence="1">
    <location>
        <begin position="20"/>
        <end position="237"/>
    </location>
</feature>
<reference evidence="3 4" key="1">
    <citation type="submission" date="2021-03" db="EMBL/GenBank/DDBJ databases">
        <title>Fibrella sp. HMF5036 genome sequencing and assembly.</title>
        <authorList>
            <person name="Kang H."/>
            <person name="Kim H."/>
            <person name="Bae S."/>
            <person name="Joh K."/>
        </authorList>
    </citation>
    <scope>NUCLEOTIDE SEQUENCE [LARGE SCALE GENOMIC DNA]</scope>
    <source>
        <strain evidence="3 4">HMF5036</strain>
    </source>
</reference>
<evidence type="ECO:0000313" key="3">
    <source>
        <dbReference type="EMBL" id="MBO0932840.1"/>
    </source>
</evidence>
<proteinExistence type="predicted"/>
<keyword evidence="4" id="KW-1185">Reference proteome</keyword>
<keyword evidence="1" id="KW-0732">Signal</keyword>
<dbReference type="RefSeq" id="WP_207336806.1">
    <property type="nucleotide sequence ID" value="NZ_JAFMYU010000015.1"/>
</dbReference>
<dbReference type="Pfam" id="PF06439">
    <property type="entry name" value="3keto-disac_hyd"/>
    <property type="match status" value="1"/>
</dbReference>
<gene>
    <name evidence="3" type="ORF">J2I48_17650</name>
</gene>
<comment type="caution">
    <text evidence="3">The sequence shown here is derived from an EMBL/GenBank/DDBJ whole genome shotgun (WGS) entry which is preliminary data.</text>
</comment>
<sequence length="237" mass="26983">MKKTLLMVGLLMSATVALTSFNYSLGQKEKWTNLFDGKTITGWHSYHKTGVVGWMMDGDAVTSDGTGGDLVTDKEYENFDLEFEFKIPQGSNSGVIYKVQDRPDIISTYMSGPEYQVIDDRGYEWKDKDGKLLNLAKTQLTGADYDMYEPMDLNLIKPVGEWNKGRIVVNNNHVEHYLNGKKVVEYEYGSDAWKAQVAKSKFAKWPYATPHAKGCIALQCHSPKEKAWYRNVRIKEI</sequence>
<dbReference type="InterPro" id="IPR010496">
    <property type="entry name" value="AL/BT2_dom"/>
</dbReference>
<accession>A0A939G8C0</accession>
<evidence type="ECO:0000313" key="4">
    <source>
        <dbReference type="Proteomes" id="UP000664795"/>
    </source>
</evidence>
<protein>
    <submittedName>
        <fullName evidence="3">DUF1080 domain-containing protein</fullName>
    </submittedName>
</protein>
<dbReference type="Proteomes" id="UP000664795">
    <property type="component" value="Unassembled WGS sequence"/>
</dbReference>